<accession>A0A9W6WZ51</accession>
<sequence length="146" mass="16189">MFGLAPRNGSCNIQQLEESASKAHLTVADHRVIVTWVENKNNFDAIHGLSDKPAVGGKPKITKDEGFKRLAVYVTQRTKNTKLRRDLAGDKMWQRWSSVSETSSTSERKRSLVAVKFSLSSSSPSFVDNGYCHDVDNVSNEALSFA</sequence>
<protein>
    <submittedName>
        <fullName evidence="1">Unnamed protein product</fullName>
    </submittedName>
</protein>
<dbReference type="Proteomes" id="UP001165121">
    <property type="component" value="Unassembled WGS sequence"/>
</dbReference>
<keyword evidence="2" id="KW-1185">Reference proteome</keyword>
<gene>
    <name evidence="1" type="ORF">Pfra01_000327500</name>
</gene>
<organism evidence="1 2">
    <name type="scientific">Phytophthora fragariaefolia</name>
    <dbReference type="NCBI Taxonomy" id="1490495"/>
    <lineage>
        <taxon>Eukaryota</taxon>
        <taxon>Sar</taxon>
        <taxon>Stramenopiles</taxon>
        <taxon>Oomycota</taxon>
        <taxon>Peronosporomycetes</taxon>
        <taxon>Peronosporales</taxon>
        <taxon>Peronosporaceae</taxon>
        <taxon>Phytophthora</taxon>
    </lineage>
</organism>
<proteinExistence type="predicted"/>
<dbReference type="EMBL" id="BSXT01000250">
    <property type="protein sequence ID" value="GMF22391.1"/>
    <property type="molecule type" value="Genomic_DNA"/>
</dbReference>
<evidence type="ECO:0000313" key="1">
    <source>
        <dbReference type="EMBL" id="GMF22391.1"/>
    </source>
</evidence>
<reference evidence="1" key="1">
    <citation type="submission" date="2023-04" db="EMBL/GenBank/DDBJ databases">
        <title>Phytophthora fragariaefolia NBRC 109709.</title>
        <authorList>
            <person name="Ichikawa N."/>
            <person name="Sato H."/>
            <person name="Tonouchi N."/>
        </authorList>
    </citation>
    <scope>NUCLEOTIDE SEQUENCE</scope>
    <source>
        <strain evidence="1">NBRC 109709</strain>
    </source>
</reference>
<name>A0A9W6WZ51_9STRA</name>
<evidence type="ECO:0000313" key="2">
    <source>
        <dbReference type="Proteomes" id="UP001165121"/>
    </source>
</evidence>
<comment type="caution">
    <text evidence="1">The sequence shown here is derived from an EMBL/GenBank/DDBJ whole genome shotgun (WGS) entry which is preliminary data.</text>
</comment>
<dbReference type="OrthoDB" id="91003at2759"/>
<dbReference type="AlphaFoldDB" id="A0A9W6WZ51"/>